<dbReference type="AlphaFoldDB" id="A0A8J1UGI2"/>
<proteinExistence type="predicted"/>
<gene>
    <name evidence="2" type="ORF">OFUS_LOCUS14273</name>
</gene>
<evidence type="ECO:0000313" key="3">
    <source>
        <dbReference type="Proteomes" id="UP000749559"/>
    </source>
</evidence>
<sequence>MLLRIPLSHRLLININSQDNLWRHEHRMTLQCEYVNCSFKCPEADRAKLILHQREHPNPRAEPRVFPYPKRPRGPRVNFLRSTSGRSGKQKANGTEAGEPACDGQQDLPVPQQKERISEKGSDTETASTISAADTEPYGTDLINITDSEEAANEKVINFMVESNTTEELEKRLLDMPEMLDIDFNQL</sequence>
<protein>
    <submittedName>
        <fullName evidence="2">Uncharacterized protein</fullName>
    </submittedName>
</protein>
<evidence type="ECO:0000313" key="2">
    <source>
        <dbReference type="EMBL" id="CAH1788812.1"/>
    </source>
</evidence>
<feature type="compositionally biased region" description="Basic and acidic residues" evidence="1">
    <location>
        <begin position="113"/>
        <end position="123"/>
    </location>
</feature>
<dbReference type="Proteomes" id="UP000749559">
    <property type="component" value="Unassembled WGS sequence"/>
</dbReference>
<evidence type="ECO:0000256" key="1">
    <source>
        <dbReference type="SAM" id="MobiDB-lite"/>
    </source>
</evidence>
<accession>A0A8J1UGI2</accession>
<keyword evidence="3" id="KW-1185">Reference proteome</keyword>
<organism evidence="2 3">
    <name type="scientific">Owenia fusiformis</name>
    <name type="common">Polychaete worm</name>
    <dbReference type="NCBI Taxonomy" id="6347"/>
    <lineage>
        <taxon>Eukaryota</taxon>
        <taxon>Metazoa</taxon>
        <taxon>Spiralia</taxon>
        <taxon>Lophotrochozoa</taxon>
        <taxon>Annelida</taxon>
        <taxon>Polychaeta</taxon>
        <taxon>Sedentaria</taxon>
        <taxon>Canalipalpata</taxon>
        <taxon>Sabellida</taxon>
        <taxon>Oweniida</taxon>
        <taxon>Oweniidae</taxon>
        <taxon>Owenia</taxon>
    </lineage>
</organism>
<comment type="caution">
    <text evidence="2">The sequence shown here is derived from an EMBL/GenBank/DDBJ whole genome shotgun (WGS) entry which is preliminary data.</text>
</comment>
<name>A0A8J1UGI2_OWEFU</name>
<feature type="region of interest" description="Disordered" evidence="1">
    <location>
        <begin position="58"/>
        <end position="135"/>
    </location>
</feature>
<dbReference type="EMBL" id="CAIIXF020000007">
    <property type="protein sequence ID" value="CAH1788812.1"/>
    <property type="molecule type" value="Genomic_DNA"/>
</dbReference>
<feature type="compositionally biased region" description="Polar residues" evidence="1">
    <location>
        <begin position="80"/>
        <end position="93"/>
    </location>
</feature>
<reference evidence="2" key="1">
    <citation type="submission" date="2022-03" db="EMBL/GenBank/DDBJ databases">
        <authorList>
            <person name="Martin C."/>
        </authorList>
    </citation>
    <scope>NUCLEOTIDE SEQUENCE</scope>
</reference>